<dbReference type="GO" id="GO:0015344">
    <property type="term" value="F:siderophore uptake transmembrane transporter activity"/>
    <property type="evidence" value="ECO:0007669"/>
    <property type="project" value="TreeGrafter"/>
</dbReference>
<dbReference type="InterPro" id="IPR012910">
    <property type="entry name" value="Plug_dom"/>
</dbReference>
<evidence type="ECO:0000256" key="2">
    <source>
        <dbReference type="ARBA" id="ARBA00022448"/>
    </source>
</evidence>
<feature type="domain" description="TonB-dependent receptor plug" evidence="13">
    <location>
        <begin position="44"/>
        <end position="150"/>
    </location>
</feature>
<keyword evidence="14" id="KW-0675">Receptor</keyword>
<dbReference type="GO" id="GO:0009279">
    <property type="term" value="C:cell outer membrane"/>
    <property type="evidence" value="ECO:0007669"/>
    <property type="project" value="UniProtKB-SubCell"/>
</dbReference>
<feature type="region of interest" description="Disordered" evidence="10">
    <location>
        <begin position="473"/>
        <end position="493"/>
    </location>
</feature>
<evidence type="ECO:0000256" key="7">
    <source>
        <dbReference type="ARBA" id="ARBA00023237"/>
    </source>
</evidence>
<sequence length="638" mass="71555">MRIRTHFYCLFFSALPVSAVAMSDSQNTVIPPVIVKAKQTLSLTAGPKTVITHEQMTATGVTTLAQALQSLGGVQLQDTAGNGSQVLLSMRGFGANASSNTLMLVNGIPLTNPDLAPPDLNAIPISEIKYIEIIAGSESVLYGDQAVGGIINVITHPEKKERVALSCGAGSYNQKNCYATYSHHYRQLNFDITASASHTDNYRDHNDYDQALVFGKLDYPYQTGRISFDYKLAKENMQYPGALTAAQVRQDRRQASNNTDFFKDWSDFFHLRHQQNLNERWHLLTDLAFREMQGDGVLSVPFTQSRNILYVKPQLAGKLGTTRVTGGADFQSDRYHLDSAFGTTKDDEQKYGLFGIARMPIYPKLTLSLGARGAQQNSRLTTTTENNNINRAFASTVGILYQITTDIDFYLRRAGSFRFPKADENAATASGITSLRTQRGIAYETGVQMEREEYSAKIELYQLDLRDEIAFDPTQTPQDPFGSNRNLSPTQRRGFTLSGKRKITQQLTVDGQYNYVNARFQDGINAGNRIPLVAENVLRAGLNYQFAQYWQAYTEALYTGNQYAANDDANVAGKTGGFTTFNFNLRYTYRKLAASFRVNNIFDRDYYFYTVYQPSMQSEFFYPAPGRNFTLIVNYLFD</sequence>
<keyword evidence="11" id="KW-0732">Signal</keyword>
<keyword evidence="2 8" id="KW-0813">Transport</keyword>
<evidence type="ECO:0000256" key="3">
    <source>
        <dbReference type="ARBA" id="ARBA00022452"/>
    </source>
</evidence>
<keyword evidence="4 8" id="KW-0812">Transmembrane</keyword>
<comment type="subcellular location">
    <subcellularLocation>
        <location evidence="1 8">Cell outer membrane</location>
        <topology evidence="1 8">Multi-pass membrane protein</topology>
    </subcellularLocation>
</comment>
<dbReference type="RefSeq" id="WP_114833778.1">
    <property type="nucleotide sequence ID" value="NZ_LR699114.1"/>
</dbReference>
<dbReference type="InterPro" id="IPR036942">
    <property type="entry name" value="Beta-barrel_TonB_sf"/>
</dbReference>
<dbReference type="OrthoDB" id="9760494at2"/>
<organism evidence="14 15">
    <name type="scientific">Aquicella lusitana</name>
    <dbReference type="NCBI Taxonomy" id="254246"/>
    <lineage>
        <taxon>Bacteria</taxon>
        <taxon>Pseudomonadati</taxon>
        <taxon>Pseudomonadota</taxon>
        <taxon>Gammaproteobacteria</taxon>
        <taxon>Legionellales</taxon>
        <taxon>Coxiellaceae</taxon>
        <taxon>Aquicella</taxon>
    </lineage>
</organism>
<evidence type="ECO:0000313" key="14">
    <source>
        <dbReference type="EMBL" id="RDI46479.1"/>
    </source>
</evidence>
<dbReference type="PANTHER" id="PTHR30069">
    <property type="entry name" value="TONB-DEPENDENT OUTER MEMBRANE RECEPTOR"/>
    <property type="match status" value="1"/>
</dbReference>
<protein>
    <submittedName>
        <fullName evidence="14">Iron complex outermembrane receptor protein</fullName>
    </submittedName>
</protein>
<dbReference type="GO" id="GO:0044718">
    <property type="term" value="P:siderophore transmembrane transport"/>
    <property type="evidence" value="ECO:0007669"/>
    <property type="project" value="TreeGrafter"/>
</dbReference>
<feature type="domain" description="TonB-dependent receptor-like beta-barrel" evidence="12">
    <location>
        <begin position="186"/>
        <end position="601"/>
    </location>
</feature>
<dbReference type="PROSITE" id="PS52016">
    <property type="entry name" value="TONB_DEPENDENT_REC_3"/>
    <property type="match status" value="1"/>
</dbReference>
<evidence type="ECO:0000256" key="6">
    <source>
        <dbReference type="ARBA" id="ARBA00023136"/>
    </source>
</evidence>
<keyword evidence="3 8" id="KW-1134">Transmembrane beta strand</keyword>
<dbReference type="SUPFAM" id="SSF56935">
    <property type="entry name" value="Porins"/>
    <property type="match status" value="1"/>
</dbReference>
<comment type="caution">
    <text evidence="14">The sequence shown here is derived from an EMBL/GenBank/DDBJ whole genome shotgun (WGS) entry which is preliminary data.</text>
</comment>
<dbReference type="Gene3D" id="2.40.170.20">
    <property type="entry name" value="TonB-dependent receptor, beta-barrel domain"/>
    <property type="match status" value="1"/>
</dbReference>
<name>A0A370GSR1_9COXI</name>
<keyword evidence="7 8" id="KW-0998">Cell outer membrane</keyword>
<keyword evidence="5 9" id="KW-0798">TonB box</keyword>
<feature type="chain" id="PRO_5016680544" evidence="11">
    <location>
        <begin position="20"/>
        <end position="638"/>
    </location>
</feature>
<dbReference type="Pfam" id="PF00593">
    <property type="entry name" value="TonB_dep_Rec_b-barrel"/>
    <property type="match status" value="1"/>
</dbReference>
<evidence type="ECO:0000256" key="8">
    <source>
        <dbReference type="PROSITE-ProRule" id="PRU01360"/>
    </source>
</evidence>
<dbReference type="PANTHER" id="PTHR30069:SF27">
    <property type="entry name" value="BLL4766 PROTEIN"/>
    <property type="match status" value="1"/>
</dbReference>
<evidence type="ECO:0000256" key="4">
    <source>
        <dbReference type="ARBA" id="ARBA00022692"/>
    </source>
</evidence>
<evidence type="ECO:0000256" key="11">
    <source>
        <dbReference type="SAM" id="SignalP"/>
    </source>
</evidence>
<accession>A0A370GSR1</accession>
<dbReference type="Gene3D" id="2.170.130.10">
    <property type="entry name" value="TonB-dependent receptor, plug domain"/>
    <property type="match status" value="1"/>
</dbReference>
<evidence type="ECO:0000313" key="15">
    <source>
        <dbReference type="Proteomes" id="UP000254720"/>
    </source>
</evidence>
<dbReference type="CDD" id="cd01347">
    <property type="entry name" value="ligand_gated_channel"/>
    <property type="match status" value="1"/>
</dbReference>
<proteinExistence type="inferred from homology"/>
<dbReference type="EMBL" id="QQAX01000005">
    <property type="protein sequence ID" value="RDI46479.1"/>
    <property type="molecule type" value="Genomic_DNA"/>
</dbReference>
<evidence type="ECO:0000256" key="5">
    <source>
        <dbReference type="ARBA" id="ARBA00023077"/>
    </source>
</evidence>
<dbReference type="InterPro" id="IPR000531">
    <property type="entry name" value="Beta-barrel_TonB"/>
</dbReference>
<dbReference type="Pfam" id="PF07715">
    <property type="entry name" value="Plug"/>
    <property type="match status" value="1"/>
</dbReference>
<dbReference type="InterPro" id="IPR039426">
    <property type="entry name" value="TonB-dep_rcpt-like"/>
</dbReference>
<comment type="similarity">
    <text evidence="8 9">Belongs to the TonB-dependent receptor family.</text>
</comment>
<keyword evidence="15" id="KW-1185">Reference proteome</keyword>
<dbReference type="InterPro" id="IPR037066">
    <property type="entry name" value="Plug_dom_sf"/>
</dbReference>
<feature type="signal peptide" evidence="11">
    <location>
        <begin position="1"/>
        <end position="19"/>
    </location>
</feature>
<evidence type="ECO:0000256" key="1">
    <source>
        <dbReference type="ARBA" id="ARBA00004571"/>
    </source>
</evidence>
<evidence type="ECO:0000256" key="10">
    <source>
        <dbReference type="SAM" id="MobiDB-lite"/>
    </source>
</evidence>
<dbReference type="Proteomes" id="UP000254720">
    <property type="component" value="Unassembled WGS sequence"/>
</dbReference>
<gene>
    <name evidence="14" type="ORF">C8D86_1053</name>
</gene>
<keyword evidence="6 8" id="KW-0472">Membrane</keyword>
<evidence type="ECO:0000259" key="12">
    <source>
        <dbReference type="Pfam" id="PF00593"/>
    </source>
</evidence>
<evidence type="ECO:0000256" key="9">
    <source>
        <dbReference type="RuleBase" id="RU003357"/>
    </source>
</evidence>
<dbReference type="AlphaFoldDB" id="A0A370GSR1"/>
<reference evidence="14 15" key="1">
    <citation type="submission" date="2018-07" db="EMBL/GenBank/DDBJ databases">
        <title>Genomic Encyclopedia of Type Strains, Phase IV (KMG-IV): sequencing the most valuable type-strain genomes for metagenomic binning, comparative biology and taxonomic classification.</title>
        <authorList>
            <person name="Goeker M."/>
        </authorList>
    </citation>
    <scope>NUCLEOTIDE SEQUENCE [LARGE SCALE GENOMIC DNA]</scope>
    <source>
        <strain evidence="14 15">DSM 16500</strain>
    </source>
</reference>
<evidence type="ECO:0000259" key="13">
    <source>
        <dbReference type="Pfam" id="PF07715"/>
    </source>
</evidence>